<accession>A0AAW0SEC2</accession>
<reference evidence="2 3" key="1">
    <citation type="submission" date="2023-03" db="EMBL/GenBank/DDBJ databases">
        <title>High-quality genome of Scylla paramamosain provides insights in environmental adaptation.</title>
        <authorList>
            <person name="Zhang L."/>
        </authorList>
    </citation>
    <scope>NUCLEOTIDE SEQUENCE [LARGE SCALE GENOMIC DNA]</scope>
    <source>
        <strain evidence="2">LZ_2023a</strain>
        <tissue evidence="2">Muscle</tissue>
    </source>
</reference>
<sequence>MPSHNIMKNYLRLEKKYEDRVKAIYHDLSTPALLARCMKGHTQNRNEGLHSKLWLHQNKAKFAGLNRVRFMSQLTILNHNLGYESTHFIAHIGFPSTAERIKTMEKMDKSRKSPRQQQKKRTTRRKESASADYQPGGFDL</sequence>
<protein>
    <submittedName>
        <fullName evidence="2">Uncharacterized protein</fullName>
    </submittedName>
</protein>
<dbReference type="EMBL" id="JARAKH010001207">
    <property type="protein sequence ID" value="KAK8373364.1"/>
    <property type="molecule type" value="Genomic_DNA"/>
</dbReference>
<evidence type="ECO:0000313" key="2">
    <source>
        <dbReference type="EMBL" id="KAK8373364.1"/>
    </source>
</evidence>
<feature type="region of interest" description="Disordered" evidence="1">
    <location>
        <begin position="101"/>
        <end position="140"/>
    </location>
</feature>
<feature type="compositionally biased region" description="Basic and acidic residues" evidence="1">
    <location>
        <begin position="101"/>
        <end position="111"/>
    </location>
</feature>
<dbReference type="Proteomes" id="UP001487740">
    <property type="component" value="Unassembled WGS sequence"/>
</dbReference>
<name>A0AAW0SEC2_SCYPA</name>
<feature type="compositionally biased region" description="Basic residues" evidence="1">
    <location>
        <begin position="112"/>
        <end position="124"/>
    </location>
</feature>
<evidence type="ECO:0000313" key="3">
    <source>
        <dbReference type="Proteomes" id="UP001487740"/>
    </source>
</evidence>
<dbReference type="AlphaFoldDB" id="A0AAW0SEC2"/>
<organism evidence="2 3">
    <name type="scientific">Scylla paramamosain</name>
    <name type="common">Mud crab</name>
    <dbReference type="NCBI Taxonomy" id="85552"/>
    <lineage>
        <taxon>Eukaryota</taxon>
        <taxon>Metazoa</taxon>
        <taxon>Ecdysozoa</taxon>
        <taxon>Arthropoda</taxon>
        <taxon>Crustacea</taxon>
        <taxon>Multicrustacea</taxon>
        <taxon>Malacostraca</taxon>
        <taxon>Eumalacostraca</taxon>
        <taxon>Eucarida</taxon>
        <taxon>Decapoda</taxon>
        <taxon>Pleocyemata</taxon>
        <taxon>Brachyura</taxon>
        <taxon>Eubrachyura</taxon>
        <taxon>Portunoidea</taxon>
        <taxon>Portunidae</taxon>
        <taxon>Portuninae</taxon>
        <taxon>Scylla</taxon>
    </lineage>
</organism>
<keyword evidence="3" id="KW-1185">Reference proteome</keyword>
<gene>
    <name evidence="2" type="ORF">O3P69_019914</name>
</gene>
<comment type="caution">
    <text evidence="2">The sequence shown here is derived from an EMBL/GenBank/DDBJ whole genome shotgun (WGS) entry which is preliminary data.</text>
</comment>
<evidence type="ECO:0000256" key="1">
    <source>
        <dbReference type="SAM" id="MobiDB-lite"/>
    </source>
</evidence>
<proteinExistence type="predicted"/>